<evidence type="ECO:0000256" key="1">
    <source>
        <dbReference type="SAM" id="MobiDB-lite"/>
    </source>
</evidence>
<sequence length="394" mass="42582">MKPQQRFGASTLKRRESGATVATRVPVQTRASAPAPSAMIPVRQVTFKQSLLSLSSSISSASTSPTAATTANQPTHAYSSSDSSPMQNCLPDNSSSPAPLPDARADSDPLVERVRETLSRSSLVESSFAAVQYFTVCSNRAYQTYVVNTAKKSSETDAKNAIPFAPKLTKRPPKVKPKHHAPKAVKQGAHFAKTSKCSSSSINSAFPKTRASNVLQTENSMIVSSPVDASSSVRSPTLHVVKRQTSFKKLNSQSSFIASLRTAASFDDQYQAVALPVVHLPHIKQQLSPSRDLATSQKLCSLVMSTPAVTIASEAIWISSTPDRSSSLTSMESDDMCIVEQPKFLPLARQRSLEHRVFTSMDMNTTPNTRRILEGFQFGEEFGLLDGGDANPFL</sequence>
<evidence type="ECO:0000313" key="2">
    <source>
        <dbReference type="EMBL" id="KAJ3114682.1"/>
    </source>
</evidence>
<feature type="region of interest" description="Disordered" evidence="1">
    <location>
        <begin position="1"/>
        <end position="40"/>
    </location>
</feature>
<feature type="compositionally biased region" description="Polar residues" evidence="1">
    <location>
        <begin position="72"/>
        <end position="97"/>
    </location>
</feature>
<name>A0AAD5SY78_9FUNG</name>
<feature type="region of interest" description="Disordered" evidence="1">
    <location>
        <begin position="167"/>
        <end position="187"/>
    </location>
</feature>
<gene>
    <name evidence="2" type="ORF">HK100_001583</name>
</gene>
<dbReference type="AlphaFoldDB" id="A0AAD5SY78"/>
<organism evidence="2 3">
    <name type="scientific">Physocladia obscura</name>
    <dbReference type="NCBI Taxonomy" id="109957"/>
    <lineage>
        <taxon>Eukaryota</taxon>
        <taxon>Fungi</taxon>
        <taxon>Fungi incertae sedis</taxon>
        <taxon>Chytridiomycota</taxon>
        <taxon>Chytridiomycota incertae sedis</taxon>
        <taxon>Chytridiomycetes</taxon>
        <taxon>Chytridiales</taxon>
        <taxon>Chytriomycetaceae</taxon>
        <taxon>Physocladia</taxon>
    </lineage>
</organism>
<comment type="caution">
    <text evidence="2">The sequence shown here is derived from an EMBL/GenBank/DDBJ whole genome shotgun (WGS) entry which is preliminary data.</text>
</comment>
<dbReference type="Proteomes" id="UP001211907">
    <property type="component" value="Unassembled WGS sequence"/>
</dbReference>
<proteinExistence type="predicted"/>
<protein>
    <submittedName>
        <fullName evidence="2">Uncharacterized protein</fullName>
    </submittedName>
</protein>
<feature type="compositionally biased region" description="Low complexity" evidence="1">
    <location>
        <begin position="59"/>
        <end position="71"/>
    </location>
</feature>
<dbReference type="EMBL" id="JADGJH010001347">
    <property type="protein sequence ID" value="KAJ3114682.1"/>
    <property type="molecule type" value="Genomic_DNA"/>
</dbReference>
<reference evidence="2" key="1">
    <citation type="submission" date="2020-05" db="EMBL/GenBank/DDBJ databases">
        <title>Phylogenomic resolution of chytrid fungi.</title>
        <authorList>
            <person name="Stajich J.E."/>
            <person name="Amses K."/>
            <person name="Simmons R."/>
            <person name="Seto K."/>
            <person name="Myers J."/>
            <person name="Bonds A."/>
            <person name="Quandt C.A."/>
            <person name="Barry K."/>
            <person name="Liu P."/>
            <person name="Grigoriev I."/>
            <person name="Longcore J.E."/>
            <person name="James T.Y."/>
        </authorList>
    </citation>
    <scope>NUCLEOTIDE SEQUENCE</scope>
    <source>
        <strain evidence="2">JEL0513</strain>
    </source>
</reference>
<feature type="compositionally biased region" description="Basic residues" evidence="1">
    <location>
        <begin position="168"/>
        <end position="183"/>
    </location>
</feature>
<accession>A0AAD5SY78</accession>
<keyword evidence="3" id="KW-1185">Reference proteome</keyword>
<feature type="region of interest" description="Disordered" evidence="1">
    <location>
        <begin position="59"/>
        <end position="108"/>
    </location>
</feature>
<evidence type="ECO:0000313" key="3">
    <source>
        <dbReference type="Proteomes" id="UP001211907"/>
    </source>
</evidence>